<sequence length="516" mass="58155">MQVEGCADVAQRPPAARTDYEHKVLRSNSATTSRYGSPAQGEAQHMVSLWPGTLDDHGRMTREDGVSASVDDARESEVSYPVFNVWSSYYRDGGLVGYAQYTTQPTLVPLSRALSDRIPLEVILEIANALSPGLDRGTETLLSMMLVCASWYPYCMRVLYRNMVLRDRGCLPRLVAITLPLAEVRRHMTSTQSLVLGGKNHDDKCPISAPLVLGGLLPSLIKLELNNLRVPIHPSFFRALPRLATVTDLRLLKLELHTFHELRRIICAFPRLLDLTVGHIAYALHRVNTRLPTSQIARSSASRAVVRLRTLTLDWSSHPQLLIHLIHWLTDCSICDHLYDLALNGTGAPIAGGMRIVVNKYFDQLLQSAGPSIKRLTFGSESHLPLPSTTSLKHCTNLQYLAFKLSEYERKDIVDELLFILGHIRSNLIDEIAIITPRWLTKRDVLQLPEHPEDIPLGLLHKCQLSEFFARLRVVDLRIGDRYGAEEKKRRQAVSRAQRLFAPWNERGILKTIVVQ</sequence>
<feature type="compositionally biased region" description="Polar residues" evidence="1">
    <location>
        <begin position="26"/>
        <end position="35"/>
    </location>
</feature>
<organism evidence="2 3">
    <name type="scientific">Rhodofomes roseus</name>
    <dbReference type="NCBI Taxonomy" id="34475"/>
    <lineage>
        <taxon>Eukaryota</taxon>
        <taxon>Fungi</taxon>
        <taxon>Dikarya</taxon>
        <taxon>Basidiomycota</taxon>
        <taxon>Agaricomycotina</taxon>
        <taxon>Agaricomycetes</taxon>
        <taxon>Polyporales</taxon>
        <taxon>Rhodofomes</taxon>
    </lineage>
</organism>
<dbReference type="RefSeq" id="XP_047775415.1">
    <property type="nucleotide sequence ID" value="XM_047917328.1"/>
</dbReference>
<gene>
    <name evidence="2" type="ORF">C8Q71DRAFT_255315</name>
</gene>
<proteinExistence type="predicted"/>
<accession>A0ABQ8K6P8</accession>
<evidence type="ECO:0000256" key="1">
    <source>
        <dbReference type="SAM" id="MobiDB-lite"/>
    </source>
</evidence>
<dbReference type="EMBL" id="JADCUA010000021">
    <property type="protein sequence ID" value="KAH9832497.1"/>
    <property type="molecule type" value="Genomic_DNA"/>
</dbReference>
<comment type="caution">
    <text evidence="2">The sequence shown here is derived from an EMBL/GenBank/DDBJ whole genome shotgun (WGS) entry which is preliminary data.</text>
</comment>
<feature type="region of interest" description="Disordered" evidence="1">
    <location>
        <begin position="1"/>
        <end position="42"/>
    </location>
</feature>
<dbReference type="Proteomes" id="UP000814176">
    <property type="component" value="Unassembled WGS sequence"/>
</dbReference>
<reference evidence="2 3" key="1">
    <citation type="journal article" date="2021" name="Environ. Microbiol.">
        <title>Gene family expansions and transcriptome signatures uncover fungal adaptations to wood decay.</title>
        <authorList>
            <person name="Hage H."/>
            <person name="Miyauchi S."/>
            <person name="Viragh M."/>
            <person name="Drula E."/>
            <person name="Min B."/>
            <person name="Chaduli D."/>
            <person name="Navarro D."/>
            <person name="Favel A."/>
            <person name="Norest M."/>
            <person name="Lesage-Meessen L."/>
            <person name="Balint B."/>
            <person name="Merenyi Z."/>
            <person name="de Eugenio L."/>
            <person name="Morin E."/>
            <person name="Martinez A.T."/>
            <person name="Baldrian P."/>
            <person name="Stursova M."/>
            <person name="Martinez M.J."/>
            <person name="Novotny C."/>
            <person name="Magnuson J.K."/>
            <person name="Spatafora J.W."/>
            <person name="Maurice S."/>
            <person name="Pangilinan J."/>
            <person name="Andreopoulos W."/>
            <person name="LaButti K."/>
            <person name="Hundley H."/>
            <person name="Na H."/>
            <person name="Kuo A."/>
            <person name="Barry K."/>
            <person name="Lipzen A."/>
            <person name="Henrissat B."/>
            <person name="Riley R."/>
            <person name="Ahrendt S."/>
            <person name="Nagy L.G."/>
            <person name="Grigoriev I.V."/>
            <person name="Martin F."/>
            <person name="Rosso M.N."/>
        </authorList>
    </citation>
    <scope>NUCLEOTIDE SEQUENCE [LARGE SCALE GENOMIC DNA]</scope>
    <source>
        <strain evidence="2 3">CIRM-BRFM 1785</strain>
    </source>
</reference>
<dbReference type="GeneID" id="71998060"/>
<evidence type="ECO:0000313" key="2">
    <source>
        <dbReference type="EMBL" id="KAH9832497.1"/>
    </source>
</evidence>
<keyword evidence="3" id="KW-1185">Reference proteome</keyword>
<evidence type="ECO:0000313" key="3">
    <source>
        <dbReference type="Proteomes" id="UP000814176"/>
    </source>
</evidence>
<name>A0ABQ8K6P8_9APHY</name>
<evidence type="ECO:0008006" key="4">
    <source>
        <dbReference type="Google" id="ProtNLM"/>
    </source>
</evidence>
<protein>
    <recommendedName>
        <fullName evidence="4">F-box domain-containing protein</fullName>
    </recommendedName>
</protein>